<gene>
    <name evidence="1" type="ORF">Pmar_PMAR012376</name>
</gene>
<evidence type="ECO:0000313" key="1">
    <source>
        <dbReference type="EMBL" id="EER19399.1"/>
    </source>
</evidence>
<dbReference type="EMBL" id="GG671079">
    <property type="protein sequence ID" value="EER19399.1"/>
    <property type="molecule type" value="Genomic_DNA"/>
</dbReference>
<dbReference type="InParanoid" id="C5K764"/>
<dbReference type="AlphaFoldDB" id="C5K764"/>
<dbReference type="Proteomes" id="UP000007800">
    <property type="component" value="Unassembled WGS sequence"/>
</dbReference>
<name>C5K764_PERM5</name>
<evidence type="ECO:0000313" key="2">
    <source>
        <dbReference type="Proteomes" id="UP000007800"/>
    </source>
</evidence>
<proteinExistence type="predicted"/>
<dbReference type="GeneID" id="9039660"/>
<dbReference type="RefSeq" id="XP_002787603.1">
    <property type="nucleotide sequence ID" value="XM_002787557.1"/>
</dbReference>
<organism evidence="2">
    <name type="scientific">Perkinsus marinus (strain ATCC 50983 / TXsc)</name>
    <dbReference type="NCBI Taxonomy" id="423536"/>
    <lineage>
        <taxon>Eukaryota</taxon>
        <taxon>Sar</taxon>
        <taxon>Alveolata</taxon>
        <taxon>Perkinsozoa</taxon>
        <taxon>Perkinsea</taxon>
        <taxon>Perkinsida</taxon>
        <taxon>Perkinsidae</taxon>
        <taxon>Perkinsus</taxon>
    </lineage>
</organism>
<keyword evidence="2" id="KW-1185">Reference proteome</keyword>
<sequence>MGDIESRQCEQERRLWINEESGHDEGKAKPVETAVVNTDKAVGLRLTLPVS</sequence>
<protein>
    <submittedName>
        <fullName evidence="1">Uncharacterized protein</fullName>
    </submittedName>
</protein>
<reference evidence="1 2" key="1">
    <citation type="submission" date="2008-07" db="EMBL/GenBank/DDBJ databases">
        <authorList>
            <person name="El-Sayed N."/>
            <person name="Caler E."/>
            <person name="Inman J."/>
            <person name="Amedeo P."/>
            <person name="Hass B."/>
            <person name="Wortman J."/>
        </authorList>
    </citation>
    <scope>NUCLEOTIDE SEQUENCE [LARGE SCALE GENOMIC DNA]</scope>
    <source>
        <strain evidence="2">ATCC 50983 / TXsc</strain>
    </source>
</reference>
<accession>C5K764</accession>